<evidence type="ECO:0000313" key="2">
    <source>
        <dbReference type="Proteomes" id="UP000245489"/>
    </source>
</evidence>
<organism evidence="1 2">
    <name type="scientific">Arcicella aurantiaca</name>
    <dbReference type="NCBI Taxonomy" id="591202"/>
    <lineage>
        <taxon>Bacteria</taxon>
        <taxon>Pseudomonadati</taxon>
        <taxon>Bacteroidota</taxon>
        <taxon>Cytophagia</taxon>
        <taxon>Cytophagales</taxon>
        <taxon>Flectobacillaceae</taxon>
        <taxon>Arcicella</taxon>
    </lineage>
</organism>
<gene>
    <name evidence="1" type="ORF">LV89_01276</name>
</gene>
<sequence>MNNNQTYYDRKGILLTLSSESIDLIKDATNDYLLYLTIDWFLEKNNLSLSSSMGAEGEYLVPKFNPIGILFYPLYFSTANGHSKNLFKTLSPIKEFPFGLYSENIMLRVFHSAVRDNIRDNISKYFIARDGQFYVKSSSIANIESLIESEPIDLKTDLKFEDVYIEKDDTTSDNKYSSLIDALKSARKSLDIADGRRFFNYGLNDFKKKYNEHKNKISNKELTSL</sequence>
<keyword evidence="2" id="KW-1185">Reference proteome</keyword>
<comment type="caution">
    <text evidence="1">The sequence shown here is derived from an EMBL/GenBank/DDBJ whole genome shotgun (WGS) entry which is preliminary data.</text>
</comment>
<name>A0A316ECZ0_9BACT</name>
<dbReference type="RefSeq" id="WP_109742036.1">
    <property type="nucleotide sequence ID" value="NZ_QGGO01000005.1"/>
</dbReference>
<dbReference type="Proteomes" id="UP000245489">
    <property type="component" value="Unassembled WGS sequence"/>
</dbReference>
<reference evidence="1 2" key="1">
    <citation type="submission" date="2018-05" db="EMBL/GenBank/DDBJ databases">
        <title>Genomic Encyclopedia of Archaeal and Bacterial Type Strains, Phase II (KMG-II): from individual species to whole genera.</title>
        <authorList>
            <person name="Goeker M."/>
        </authorList>
    </citation>
    <scope>NUCLEOTIDE SEQUENCE [LARGE SCALE GENOMIC DNA]</scope>
    <source>
        <strain evidence="1 2">DSM 22214</strain>
    </source>
</reference>
<dbReference type="EMBL" id="QGGO01000005">
    <property type="protein sequence ID" value="PWK27869.1"/>
    <property type="molecule type" value="Genomic_DNA"/>
</dbReference>
<evidence type="ECO:0000313" key="1">
    <source>
        <dbReference type="EMBL" id="PWK27869.1"/>
    </source>
</evidence>
<accession>A0A316ECZ0</accession>
<dbReference type="AlphaFoldDB" id="A0A316ECZ0"/>
<protein>
    <submittedName>
        <fullName evidence="1">Uncharacterized protein</fullName>
    </submittedName>
</protein>
<proteinExistence type="predicted"/>